<evidence type="ECO:0000256" key="2">
    <source>
        <dbReference type="SAM" id="SignalP"/>
    </source>
</evidence>
<reference evidence="3" key="1">
    <citation type="submission" date="2023-03" db="EMBL/GenBank/DDBJ databases">
        <title>Massive genome expansion in bonnet fungi (Mycena s.s.) driven by repeated elements and novel gene families across ecological guilds.</title>
        <authorList>
            <consortium name="Lawrence Berkeley National Laboratory"/>
            <person name="Harder C.B."/>
            <person name="Miyauchi S."/>
            <person name="Viragh M."/>
            <person name="Kuo A."/>
            <person name="Thoen E."/>
            <person name="Andreopoulos B."/>
            <person name="Lu D."/>
            <person name="Skrede I."/>
            <person name="Drula E."/>
            <person name="Henrissat B."/>
            <person name="Morin E."/>
            <person name="Kohler A."/>
            <person name="Barry K."/>
            <person name="LaButti K."/>
            <person name="Morin E."/>
            <person name="Salamov A."/>
            <person name="Lipzen A."/>
            <person name="Mereny Z."/>
            <person name="Hegedus B."/>
            <person name="Baldrian P."/>
            <person name="Stursova M."/>
            <person name="Weitz H."/>
            <person name="Taylor A."/>
            <person name="Grigoriev I.V."/>
            <person name="Nagy L.G."/>
            <person name="Martin F."/>
            <person name="Kauserud H."/>
        </authorList>
    </citation>
    <scope>NUCLEOTIDE SEQUENCE</scope>
    <source>
        <strain evidence="3">CBHHK188m</strain>
    </source>
</reference>
<keyword evidence="4" id="KW-1185">Reference proteome</keyword>
<gene>
    <name evidence="3" type="ORF">DFH07DRAFT_776997</name>
</gene>
<evidence type="ECO:0000256" key="1">
    <source>
        <dbReference type="SAM" id="MobiDB-lite"/>
    </source>
</evidence>
<feature type="signal peptide" evidence="2">
    <location>
        <begin position="1"/>
        <end position="23"/>
    </location>
</feature>
<name>A0AAD7N444_9AGAR</name>
<organism evidence="3 4">
    <name type="scientific">Mycena maculata</name>
    <dbReference type="NCBI Taxonomy" id="230809"/>
    <lineage>
        <taxon>Eukaryota</taxon>
        <taxon>Fungi</taxon>
        <taxon>Dikarya</taxon>
        <taxon>Basidiomycota</taxon>
        <taxon>Agaricomycotina</taxon>
        <taxon>Agaricomycetes</taxon>
        <taxon>Agaricomycetidae</taxon>
        <taxon>Agaricales</taxon>
        <taxon>Marasmiineae</taxon>
        <taxon>Mycenaceae</taxon>
        <taxon>Mycena</taxon>
    </lineage>
</organism>
<dbReference type="AlphaFoldDB" id="A0AAD7N444"/>
<dbReference type="Proteomes" id="UP001215280">
    <property type="component" value="Unassembled WGS sequence"/>
</dbReference>
<evidence type="ECO:0000313" key="4">
    <source>
        <dbReference type="Proteomes" id="UP001215280"/>
    </source>
</evidence>
<feature type="chain" id="PRO_5042112643" description="GIY-YIG nuclease family protein" evidence="2">
    <location>
        <begin position="24"/>
        <end position="287"/>
    </location>
</feature>
<feature type="region of interest" description="Disordered" evidence="1">
    <location>
        <begin position="229"/>
        <end position="287"/>
    </location>
</feature>
<feature type="compositionally biased region" description="Basic and acidic residues" evidence="1">
    <location>
        <begin position="275"/>
        <end position="287"/>
    </location>
</feature>
<feature type="compositionally biased region" description="Polar residues" evidence="1">
    <location>
        <begin position="230"/>
        <end position="244"/>
    </location>
</feature>
<comment type="caution">
    <text evidence="3">The sequence shown here is derived from an EMBL/GenBank/DDBJ whole genome shotgun (WGS) entry which is preliminary data.</text>
</comment>
<dbReference type="Pfam" id="PF13455">
    <property type="entry name" value="MUG113"/>
    <property type="match status" value="1"/>
</dbReference>
<accession>A0AAD7N444</accession>
<sequence>MAAPGSAQAVLNALILLDTAVNAPPSPSDGPGGVYYYTTNTNSGITIKIGRSIELPGRQQQWETQCWPEAQEWVAFYYQVPFAAKFERILHRYFKLMGVWLGPVPCNYCGRRHIEKFDLELLGGRAEFERVVEHYAAYLGWVVVSGWPQALQGCLLTLQPAGLCLYGVSGMGAKIRGTVERKNRIFRSLFFGDFQLPLHFLTECQEEVSGTATRIVCDFPLLFLERPRESQSSPLNNSNESQKSVIAAAGRDHNSARGKACRSIKASTTSSPLDRTLEEQSLRRARD</sequence>
<keyword evidence="2" id="KW-0732">Signal</keyword>
<evidence type="ECO:0000313" key="3">
    <source>
        <dbReference type="EMBL" id="KAJ7744802.1"/>
    </source>
</evidence>
<evidence type="ECO:0008006" key="5">
    <source>
        <dbReference type="Google" id="ProtNLM"/>
    </source>
</evidence>
<protein>
    <recommendedName>
        <fullName evidence="5">GIY-YIG nuclease family protein</fullName>
    </recommendedName>
</protein>
<proteinExistence type="predicted"/>
<dbReference type="EMBL" id="JARJLG010000106">
    <property type="protein sequence ID" value="KAJ7744802.1"/>
    <property type="molecule type" value="Genomic_DNA"/>
</dbReference>